<feature type="region of interest" description="Disordered" evidence="1">
    <location>
        <begin position="61"/>
        <end position="81"/>
    </location>
</feature>
<gene>
    <name evidence="2" type="ORF">Tci_923450</name>
</gene>
<protein>
    <submittedName>
        <fullName evidence="2">Uncharacterized protein</fullName>
    </submittedName>
</protein>
<reference evidence="2" key="1">
    <citation type="journal article" date="2019" name="Sci. Rep.">
        <title>Draft genome of Tanacetum cinerariifolium, the natural source of mosquito coil.</title>
        <authorList>
            <person name="Yamashiro T."/>
            <person name="Shiraishi A."/>
            <person name="Satake H."/>
            <person name="Nakayama K."/>
        </authorList>
    </citation>
    <scope>NUCLEOTIDE SEQUENCE</scope>
</reference>
<accession>A0A699X326</accession>
<dbReference type="AlphaFoldDB" id="A0A699X326"/>
<dbReference type="EMBL" id="BKCJ011770879">
    <property type="protein sequence ID" value="GFD51481.1"/>
    <property type="molecule type" value="Genomic_DNA"/>
</dbReference>
<feature type="non-terminal residue" evidence="2">
    <location>
        <position position="1"/>
    </location>
</feature>
<organism evidence="2">
    <name type="scientific">Tanacetum cinerariifolium</name>
    <name type="common">Dalmatian daisy</name>
    <name type="synonym">Chrysanthemum cinerariifolium</name>
    <dbReference type="NCBI Taxonomy" id="118510"/>
    <lineage>
        <taxon>Eukaryota</taxon>
        <taxon>Viridiplantae</taxon>
        <taxon>Streptophyta</taxon>
        <taxon>Embryophyta</taxon>
        <taxon>Tracheophyta</taxon>
        <taxon>Spermatophyta</taxon>
        <taxon>Magnoliopsida</taxon>
        <taxon>eudicotyledons</taxon>
        <taxon>Gunneridae</taxon>
        <taxon>Pentapetalae</taxon>
        <taxon>asterids</taxon>
        <taxon>campanulids</taxon>
        <taxon>Asterales</taxon>
        <taxon>Asteraceae</taxon>
        <taxon>Asteroideae</taxon>
        <taxon>Anthemideae</taxon>
        <taxon>Anthemidinae</taxon>
        <taxon>Tanacetum</taxon>
    </lineage>
</organism>
<name>A0A699X326_TANCI</name>
<sequence>VGVGRAVVFALQNALVHHRQRHLGAGRGAHRYGLEHLRAALRGGFQGEGQVRAGLFHRQRHETPRHGQRQRIVGDGPDGGGRDVDIRHVPAANGDAHARRFLVGIDVEMVEHA</sequence>
<evidence type="ECO:0000256" key="1">
    <source>
        <dbReference type="SAM" id="MobiDB-lite"/>
    </source>
</evidence>
<proteinExistence type="predicted"/>
<comment type="caution">
    <text evidence="2">The sequence shown here is derived from an EMBL/GenBank/DDBJ whole genome shotgun (WGS) entry which is preliminary data.</text>
</comment>
<evidence type="ECO:0000313" key="2">
    <source>
        <dbReference type="EMBL" id="GFD51481.1"/>
    </source>
</evidence>
<feature type="non-terminal residue" evidence="2">
    <location>
        <position position="113"/>
    </location>
</feature>